<dbReference type="UniPathway" id="UPA00050">
    <property type="reaction ID" value="UER00063"/>
</dbReference>
<dbReference type="SUPFAM" id="SSF55021">
    <property type="entry name" value="ACT-like"/>
    <property type="match status" value="1"/>
</dbReference>
<dbReference type="Gene3D" id="3.30.360.10">
    <property type="entry name" value="Dihydrodipicolinate Reductase, domain 2"/>
    <property type="match status" value="1"/>
</dbReference>
<dbReference type="Pfam" id="PF03447">
    <property type="entry name" value="NAD_binding_3"/>
    <property type="match status" value="1"/>
</dbReference>
<evidence type="ECO:0000256" key="12">
    <source>
        <dbReference type="PIRSR" id="PIRSR000098-2"/>
    </source>
</evidence>
<comment type="catalytic activity">
    <reaction evidence="13">
        <text>L-homoserine + NADP(+) = L-aspartate 4-semialdehyde + NADPH + H(+)</text>
        <dbReference type="Rhea" id="RHEA:15761"/>
        <dbReference type="ChEBI" id="CHEBI:15378"/>
        <dbReference type="ChEBI" id="CHEBI:57476"/>
        <dbReference type="ChEBI" id="CHEBI:57783"/>
        <dbReference type="ChEBI" id="CHEBI:58349"/>
        <dbReference type="ChEBI" id="CHEBI:537519"/>
        <dbReference type="EC" id="1.1.1.3"/>
    </reaction>
</comment>
<feature type="binding site" evidence="12">
    <location>
        <begin position="11"/>
        <end position="18"/>
    </location>
    <ligand>
        <name>NADP(+)</name>
        <dbReference type="ChEBI" id="CHEBI:58349"/>
    </ligand>
</feature>
<keyword evidence="7 13" id="KW-0791">Threonine biosynthesis</keyword>
<dbReference type="Pfam" id="PF01842">
    <property type="entry name" value="ACT"/>
    <property type="match status" value="1"/>
</dbReference>
<organism evidence="16 17">
    <name type="scientific">Candidatus Desantisbacteria bacterium CG_4_10_14_0_8_um_filter_48_22</name>
    <dbReference type="NCBI Taxonomy" id="1974543"/>
    <lineage>
        <taxon>Bacteria</taxon>
        <taxon>Candidatus Desantisiibacteriota</taxon>
    </lineage>
</organism>
<dbReference type="GO" id="GO:0009088">
    <property type="term" value="P:threonine biosynthetic process"/>
    <property type="evidence" value="ECO:0007669"/>
    <property type="project" value="UniProtKB-UniPathway"/>
</dbReference>
<evidence type="ECO:0000256" key="10">
    <source>
        <dbReference type="ARBA" id="ARBA00023167"/>
    </source>
</evidence>
<dbReference type="GO" id="GO:0009086">
    <property type="term" value="P:methionine biosynthetic process"/>
    <property type="evidence" value="ECO:0007669"/>
    <property type="project" value="UniProtKB-KW"/>
</dbReference>
<evidence type="ECO:0000256" key="4">
    <source>
        <dbReference type="ARBA" id="ARBA00013213"/>
    </source>
</evidence>
<sequence length="435" mass="46393">MNRKVINIGLIGFGKVGAGVVKILQDSKKFIGEKIGSPVVLKRIADLDIRTSRGVKVASGVLTADSNLVINDPGIDIVVELTGSESAGKKLILKALSKGKHVVTANKAAVAGSWDEIFSAAGRNKAGFYFEASVGAGIPVIQAIREGLAANRISQIFGIVNGTTNYILTQMARSGRTFDGALSEAKKKGFAEPDPTLDINGSDSMHKIAILSSLAFGSVVRPGDISVEGIEKIDPDDIRYGKEFGYTLKLLAVAKRTDGSVEVRVHPTFLPDSHLLSSVENEFNAIYVVGDLTGPIVLYGRGAGQMSAASAIVSDIIHLGQRIVRGAANGICAPWPGRKKGAGLKINCAKEMKSRCYMRFSVVDSPGVLAKISDILGRNGISIAQVIQKEEKKNNIVPVIMMTHEAVWENIGKALGRIDRLGIVKRKTVLIRVEE</sequence>
<gene>
    <name evidence="16" type="ORF">COY52_03260</name>
</gene>
<dbReference type="PROSITE" id="PS51671">
    <property type="entry name" value="ACT"/>
    <property type="match status" value="1"/>
</dbReference>
<dbReference type="InterPro" id="IPR045865">
    <property type="entry name" value="ACT-like_dom_sf"/>
</dbReference>
<dbReference type="InterPro" id="IPR005106">
    <property type="entry name" value="Asp/hSer_DH_NAD-bd"/>
</dbReference>
<feature type="binding site" evidence="12">
    <location>
        <position position="192"/>
    </location>
    <ligand>
        <name>L-homoserine</name>
        <dbReference type="ChEBI" id="CHEBI:57476"/>
    </ligand>
</feature>
<dbReference type="PIRSF" id="PIRSF000098">
    <property type="entry name" value="Homoser_dehydrog"/>
    <property type="match status" value="1"/>
</dbReference>
<dbReference type="EC" id="1.1.1.3" evidence="4 13"/>
<dbReference type="SUPFAM" id="SSF55347">
    <property type="entry name" value="Glyceraldehyde-3-phosphate dehydrogenase-like, C-terminal domain"/>
    <property type="match status" value="1"/>
</dbReference>
<dbReference type="Proteomes" id="UP000229307">
    <property type="component" value="Unassembled WGS sequence"/>
</dbReference>
<dbReference type="UniPathway" id="UPA00051">
    <property type="reaction ID" value="UER00465"/>
</dbReference>
<dbReference type="InterPro" id="IPR016204">
    <property type="entry name" value="HDH"/>
</dbReference>
<comment type="pathway">
    <text evidence="2 13">Amino-acid biosynthesis; L-methionine biosynthesis via de novo pathway; L-homoserine from L-aspartate: step 3/3.</text>
</comment>
<dbReference type="NCBIfam" id="NF004976">
    <property type="entry name" value="PRK06349.1"/>
    <property type="match status" value="1"/>
</dbReference>
<dbReference type="Gene3D" id="3.30.70.260">
    <property type="match status" value="1"/>
</dbReference>
<dbReference type="InterPro" id="IPR001342">
    <property type="entry name" value="HDH_cat"/>
</dbReference>
<evidence type="ECO:0000256" key="8">
    <source>
        <dbReference type="ARBA" id="ARBA00022857"/>
    </source>
</evidence>
<evidence type="ECO:0000256" key="9">
    <source>
        <dbReference type="ARBA" id="ARBA00023002"/>
    </source>
</evidence>
<evidence type="ECO:0000256" key="7">
    <source>
        <dbReference type="ARBA" id="ARBA00022697"/>
    </source>
</evidence>
<dbReference type="GO" id="GO:0050661">
    <property type="term" value="F:NADP binding"/>
    <property type="evidence" value="ECO:0007669"/>
    <property type="project" value="InterPro"/>
</dbReference>
<evidence type="ECO:0000313" key="17">
    <source>
        <dbReference type="Proteomes" id="UP000229307"/>
    </source>
</evidence>
<proteinExistence type="inferred from homology"/>
<evidence type="ECO:0000256" key="1">
    <source>
        <dbReference type="ARBA" id="ARBA00005056"/>
    </source>
</evidence>
<evidence type="ECO:0000256" key="13">
    <source>
        <dbReference type="RuleBase" id="RU000579"/>
    </source>
</evidence>
<keyword evidence="10 13" id="KW-0486">Methionine biosynthesis</keyword>
<evidence type="ECO:0000313" key="16">
    <source>
        <dbReference type="EMBL" id="PIZ17707.1"/>
    </source>
</evidence>
<reference evidence="17" key="1">
    <citation type="submission" date="2017-09" db="EMBL/GenBank/DDBJ databases">
        <title>Depth-based differentiation of microbial function through sediment-hosted aquifers and enrichment of novel symbionts in the deep terrestrial subsurface.</title>
        <authorList>
            <person name="Probst A.J."/>
            <person name="Ladd B."/>
            <person name="Jarett J.K."/>
            <person name="Geller-Mcgrath D.E."/>
            <person name="Sieber C.M.K."/>
            <person name="Emerson J.B."/>
            <person name="Anantharaman K."/>
            <person name="Thomas B.C."/>
            <person name="Malmstrom R."/>
            <person name="Stieglmeier M."/>
            <person name="Klingl A."/>
            <person name="Woyke T."/>
            <person name="Ryan C.M."/>
            <person name="Banfield J.F."/>
        </authorList>
    </citation>
    <scope>NUCLEOTIDE SEQUENCE [LARGE SCALE GENOMIC DNA]</scope>
</reference>
<comment type="similarity">
    <text evidence="3 14">Belongs to the homoserine dehydrogenase family.</text>
</comment>
<feature type="domain" description="ACT" evidence="15">
    <location>
        <begin position="357"/>
        <end position="432"/>
    </location>
</feature>
<comment type="pathway">
    <text evidence="1 13">Amino-acid biosynthesis; L-threonine biosynthesis; L-threonine from L-aspartate: step 3/5.</text>
</comment>
<evidence type="ECO:0000256" key="11">
    <source>
        <dbReference type="PIRSR" id="PIRSR000098-1"/>
    </source>
</evidence>
<accession>A0A2M7SDU4</accession>
<feature type="binding site" evidence="12">
    <location>
        <position position="107"/>
    </location>
    <ligand>
        <name>NADPH</name>
        <dbReference type="ChEBI" id="CHEBI:57783"/>
    </ligand>
</feature>
<dbReference type="Gene3D" id="3.40.50.720">
    <property type="entry name" value="NAD(P)-binding Rossmann-like Domain"/>
    <property type="match status" value="1"/>
</dbReference>
<dbReference type="GO" id="GO:0004412">
    <property type="term" value="F:homoserine dehydrogenase activity"/>
    <property type="evidence" value="ECO:0007669"/>
    <property type="project" value="UniProtKB-EC"/>
</dbReference>
<dbReference type="Pfam" id="PF00742">
    <property type="entry name" value="Homoserine_dh"/>
    <property type="match status" value="1"/>
</dbReference>
<evidence type="ECO:0000256" key="6">
    <source>
        <dbReference type="ARBA" id="ARBA00022605"/>
    </source>
</evidence>
<evidence type="ECO:0000256" key="14">
    <source>
        <dbReference type="RuleBase" id="RU004171"/>
    </source>
</evidence>
<evidence type="ECO:0000259" key="15">
    <source>
        <dbReference type="PROSITE" id="PS51671"/>
    </source>
</evidence>
<keyword evidence="6 13" id="KW-0028">Amino-acid biosynthesis</keyword>
<dbReference type="CDD" id="cd04881">
    <property type="entry name" value="ACT_HSDH-Hom"/>
    <property type="match status" value="1"/>
</dbReference>
<dbReference type="SUPFAM" id="SSF51735">
    <property type="entry name" value="NAD(P)-binding Rossmann-fold domains"/>
    <property type="match status" value="1"/>
</dbReference>
<evidence type="ECO:0000256" key="5">
    <source>
        <dbReference type="ARBA" id="ARBA00013376"/>
    </source>
</evidence>
<dbReference type="EMBL" id="PFMR01000090">
    <property type="protein sequence ID" value="PIZ17707.1"/>
    <property type="molecule type" value="Genomic_DNA"/>
</dbReference>
<dbReference type="AlphaFoldDB" id="A0A2M7SDU4"/>
<evidence type="ECO:0000256" key="2">
    <source>
        <dbReference type="ARBA" id="ARBA00005062"/>
    </source>
</evidence>
<feature type="active site" description="Proton donor" evidence="11">
    <location>
        <position position="207"/>
    </location>
</feature>
<keyword evidence="8 12" id="KW-0521">NADP</keyword>
<dbReference type="PANTHER" id="PTHR43331">
    <property type="entry name" value="HOMOSERINE DEHYDROGENASE"/>
    <property type="match status" value="1"/>
</dbReference>
<protein>
    <recommendedName>
        <fullName evidence="5 13">Homoserine dehydrogenase</fullName>
        <ecNumber evidence="4 13">1.1.1.3</ecNumber>
    </recommendedName>
</protein>
<dbReference type="InterPro" id="IPR036291">
    <property type="entry name" value="NAD(P)-bd_dom_sf"/>
</dbReference>
<dbReference type="InterPro" id="IPR002912">
    <property type="entry name" value="ACT_dom"/>
</dbReference>
<dbReference type="PANTHER" id="PTHR43331:SF1">
    <property type="entry name" value="HOMOSERINE DEHYDROGENASE"/>
    <property type="match status" value="1"/>
</dbReference>
<comment type="caution">
    <text evidence="16">The sequence shown here is derived from an EMBL/GenBank/DDBJ whole genome shotgun (WGS) entry which is preliminary data.</text>
</comment>
<dbReference type="PROSITE" id="PS01042">
    <property type="entry name" value="HOMOSER_DHGENASE"/>
    <property type="match status" value="1"/>
</dbReference>
<dbReference type="InterPro" id="IPR019811">
    <property type="entry name" value="HDH_CS"/>
</dbReference>
<dbReference type="FunFam" id="3.30.360.10:FF:000005">
    <property type="entry name" value="Homoserine dehydrogenase"/>
    <property type="match status" value="1"/>
</dbReference>
<name>A0A2M7SDU4_9BACT</name>
<keyword evidence="9 13" id="KW-0560">Oxidoreductase</keyword>
<evidence type="ECO:0000256" key="3">
    <source>
        <dbReference type="ARBA" id="ARBA00006753"/>
    </source>
</evidence>